<dbReference type="SUPFAM" id="SSF47095">
    <property type="entry name" value="HMG-box"/>
    <property type="match status" value="1"/>
</dbReference>
<proteinExistence type="predicted"/>
<evidence type="ECO:0000259" key="5">
    <source>
        <dbReference type="PROSITE" id="PS50118"/>
    </source>
</evidence>
<dbReference type="EMBL" id="LN733608">
    <property type="protein sequence ID" value="CEP17106.1"/>
    <property type="molecule type" value="Genomic_DNA"/>
</dbReference>
<evidence type="ECO:0000256" key="4">
    <source>
        <dbReference type="SAM" id="MobiDB-lite"/>
    </source>
</evidence>
<dbReference type="GO" id="GO:0030154">
    <property type="term" value="P:cell differentiation"/>
    <property type="evidence" value="ECO:0007669"/>
    <property type="project" value="TreeGrafter"/>
</dbReference>
<dbReference type="CDD" id="cd01389">
    <property type="entry name" value="HMG-box_ROX1-like"/>
    <property type="match status" value="1"/>
</dbReference>
<keyword evidence="2" id="KW-0804">Transcription</keyword>
<keyword evidence="3" id="KW-0539">Nucleus</keyword>
<evidence type="ECO:0000313" key="6">
    <source>
        <dbReference type="EMBL" id="CEP17106.1"/>
    </source>
</evidence>
<evidence type="ECO:0000313" key="7">
    <source>
        <dbReference type="Proteomes" id="UP000054107"/>
    </source>
</evidence>
<keyword evidence="7" id="KW-1185">Reference proteome</keyword>
<dbReference type="PROSITE" id="PS50118">
    <property type="entry name" value="HMG_BOX_2"/>
    <property type="match status" value="1"/>
</dbReference>
<dbReference type="GO" id="GO:0005634">
    <property type="term" value="C:nucleus"/>
    <property type="evidence" value="ECO:0007669"/>
    <property type="project" value="UniProtKB-UniRule"/>
</dbReference>
<dbReference type="SMART" id="SM00398">
    <property type="entry name" value="HMG"/>
    <property type="match status" value="1"/>
</dbReference>
<dbReference type="GO" id="GO:0001228">
    <property type="term" value="F:DNA-binding transcription activator activity, RNA polymerase II-specific"/>
    <property type="evidence" value="ECO:0007669"/>
    <property type="project" value="TreeGrafter"/>
</dbReference>
<dbReference type="Gene3D" id="1.10.30.10">
    <property type="entry name" value="High mobility group box domain"/>
    <property type="match status" value="1"/>
</dbReference>
<keyword evidence="1 3" id="KW-0238">DNA-binding</keyword>
<dbReference type="AlphaFoldDB" id="A0A0B7NF10"/>
<name>A0A0B7NF10_9FUNG</name>
<dbReference type="PANTHER" id="PTHR10270">
    <property type="entry name" value="SOX TRANSCRIPTION FACTOR"/>
    <property type="match status" value="1"/>
</dbReference>
<sequence length="358" mass="39522">MSSTQSNAVELAPINQLTCLSKITTNNSSHLPAFLEPVPTTKDYRYDIMFVPRILPSFSGVVKDLPPLVPSSASSVSSDTSNPSSPPPDVNNPHQQSYNHTLASQIPSRNASLLPSIQPKPVDKSKCLVEHRPPSLYWPRDNNNVMVDAFGSPLSPTTMAAAAAATVASAQNFAKSLTSLSLSAVDDNSRKQLKLLEDCANTSDPSKNCIAYSSSHQIVSAGEALFTRRSFMAHGSKCTQTNADRRMFLTKNAHIKRPRNAWIHFRCHYGQALKSTDPTLRAEEISKRASHRWARLSENEKKPWHDLAEQDKQAHKAAFPEYRYCPRRSNTAAILASKNQQEDNAKTPGMHMTDSSRV</sequence>
<evidence type="ECO:0000256" key="3">
    <source>
        <dbReference type="PROSITE-ProRule" id="PRU00267"/>
    </source>
</evidence>
<feature type="region of interest" description="Disordered" evidence="4">
    <location>
        <begin position="70"/>
        <end position="97"/>
    </location>
</feature>
<dbReference type="OrthoDB" id="6247875at2759"/>
<dbReference type="GO" id="GO:0000122">
    <property type="term" value="P:negative regulation of transcription by RNA polymerase II"/>
    <property type="evidence" value="ECO:0007669"/>
    <property type="project" value="TreeGrafter"/>
</dbReference>
<gene>
    <name evidence="6" type="primary">PARPA_11398.1 scaffold 44101</name>
</gene>
<dbReference type="Pfam" id="PF00505">
    <property type="entry name" value="HMG_box"/>
    <property type="match status" value="1"/>
</dbReference>
<feature type="region of interest" description="Disordered" evidence="4">
    <location>
        <begin position="334"/>
        <end position="358"/>
    </location>
</feature>
<dbReference type="InterPro" id="IPR036910">
    <property type="entry name" value="HMG_box_dom_sf"/>
</dbReference>
<dbReference type="GO" id="GO:0000978">
    <property type="term" value="F:RNA polymerase II cis-regulatory region sequence-specific DNA binding"/>
    <property type="evidence" value="ECO:0007669"/>
    <property type="project" value="TreeGrafter"/>
</dbReference>
<dbReference type="STRING" id="35722.A0A0B7NF10"/>
<dbReference type="InterPro" id="IPR050140">
    <property type="entry name" value="SRY-related_HMG-box_TF-like"/>
</dbReference>
<feature type="domain" description="HMG box" evidence="5">
    <location>
        <begin position="255"/>
        <end position="323"/>
    </location>
</feature>
<feature type="DNA-binding region" description="HMG box" evidence="3">
    <location>
        <begin position="255"/>
        <end position="323"/>
    </location>
</feature>
<feature type="compositionally biased region" description="Low complexity" evidence="4">
    <location>
        <begin position="70"/>
        <end position="83"/>
    </location>
</feature>
<organism evidence="6 7">
    <name type="scientific">Parasitella parasitica</name>
    <dbReference type="NCBI Taxonomy" id="35722"/>
    <lineage>
        <taxon>Eukaryota</taxon>
        <taxon>Fungi</taxon>
        <taxon>Fungi incertae sedis</taxon>
        <taxon>Mucoromycota</taxon>
        <taxon>Mucoromycotina</taxon>
        <taxon>Mucoromycetes</taxon>
        <taxon>Mucorales</taxon>
        <taxon>Mucorineae</taxon>
        <taxon>Mucoraceae</taxon>
        <taxon>Parasitella</taxon>
    </lineage>
</organism>
<accession>A0A0B7NF10</accession>
<dbReference type="PANTHER" id="PTHR10270:SF161">
    <property type="entry name" value="SEX-DETERMINING REGION Y PROTEIN"/>
    <property type="match status" value="1"/>
</dbReference>
<reference evidence="6 7" key="1">
    <citation type="submission" date="2014-09" db="EMBL/GenBank/DDBJ databases">
        <authorList>
            <person name="Ellenberger Sabrina"/>
        </authorList>
    </citation>
    <scope>NUCLEOTIDE SEQUENCE [LARGE SCALE GENOMIC DNA]</scope>
    <source>
        <strain evidence="6 7">CBS 412.66</strain>
    </source>
</reference>
<evidence type="ECO:0000256" key="2">
    <source>
        <dbReference type="ARBA" id="ARBA00023163"/>
    </source>
</evidence>
<protein>
    <recommendedName>
        <fullName evidence="5">HMG box domain-containing protein</fullName>
    </recommendedName>
</protein>
<dbReference type="Proteomes" id="UP000054107">
    <property type="component" value="Unassembled WGS sequence"/>
</dbReference>
<dbReference type="InterPro" id="IPR009071">
    <property type="entry name" value="HMG_box_dom"/>
</dbReference>
<evidence type="ECO:0000256" key="1">
    <source>
        <dbReference type="ARBA" id="ARBA00023125"/>
    </source>
</evidence>